<evidence type="ECO:0000313" key="4">
    <source>
        <dbReference type="Proteomes" id="UP001230978"/>
    </source>
</evidence>
<feature type="modified residue" description="4-aspartylphosphate" evidence="1">
    <location>
        <position position="64"/>
    </location>
</feature>
<evidence type="ECO:0000259" key="2">
    <source>
        <dbReference type="PROSITE" id="PS50110"/>
    </source>
</evidence>
<dbReference type="PROSITE" id="PS50110">
    <property type="entry name" value="RESPONSE_REGULATORY"/>
    <property type="match status" value="1"/>
</dbReference>
<sequence>MARTATDPHCQYSLLIADDHFLVAEAFSHLLEMTGDYRVSLARDGLEARAAIHAEGGFDIVLLDLNMPGMDSPTAIQDIVRANANGRVVILTGGTSSTRQSSIFCSGAVGLILKSQPAKDILAALNSIMEGELYFPRSDDRSLIRGISGAAVQPQTV</sequence>
<dbReference type="InterPro" id="IPR001789">
    <property type="entry name" value="Sig_transdc_resp-reg_receiver"/>
</dbReference>
<dbReference type="Pfam" id="PF00072">
    <property type="entry name" value="Response_reg"/>
    <property type="match status" value="1"/>
</dbReference>
<protein>
    <submittedName>
        <fullName evidence="3">Response regulator transcription factor</fullName>
    </submittedName>
</protein>
<dbReference type="CDD" id="cd17535">
    <property type="entry name" value="REC_NarL-like"/>
    <property type="match status" value="1"/>
</dbReference>
<dbReference type="RefSeq" id="WP_281464005.1">
    <property type="nucleotide sequence ID" value="NZ_CP124535.1"/>
</dbReference>
<dbReference type="SMART" id="SM00448">
    <property type="entry name" value="REC"/>
    <property type="match status" value="1"/>
</dbReference>
<dbReference type="EMBL" id="CP124535">
    <property type="protein sequence ID" value="WGV14875.1"/>
    <property type="molecule type" value="Genomic_DNA"/>
</dbReference>
<gene>
    <name evidence="3" type="ORF">QF092_11320</name>
</gene>
<evidence type="ECO:0000313" key="3">
    <source>
        <dbReference type="EMBL" id="WGV14875.1"/>
    </source>
</evidence>
<dbReference type="PANTHER" id="PTHR45566">
    <property type="entry name" value="HTH-TYPE TRANSCRIPTIONAL REGULATOR YHJB-RELATED"/>
    <property type="match status" value="1"/>
</dbReference>
<evidence type="ECO:0000256" key="1">
    <source>
        <dbReference type="PROSITE-ProRule" id="PRU00169"/>
    </source>
</evidence>
<name>A0ABY8Q3E3_9RHOB</name>
<dbReference type="PANTHER" id="PTHR45566:SF2">
    <property type="entry name" value="NARL SUBFAMILY"/>
    <property type="match status" value="1"/>
</dbReference>
<proteinExistence type="predicted"/>
<feature type="domain" description="Response regulatory" evidence="2">
    <location>
        <begin position="13"/>
        <end position="129"/>
    </location>
</feature>
<dbReference type="InterPro" id="IPR051015">
    <property type="entry name" value="EvgA-like"/>
</dbReference>
<dbReference type="Gene3D" id="3.40.50.2300">
    <property type="match status" value="1"/>
</dbReference>
<keyword evidence="1" id="KW-0597">Phosphoprotein</keyword>
<dbReference type="InterPro" id="IPR011006">
    <property type="entry name" value="CheY-like_superfamily"/>
</dbReference>
<accession>A0ABY8Q3E3</accession>
<organism evidence="3 4">
    <name type="scientific">Fuscovulum ytuae</name>
    <dbReference type="NCBI Taxonomy" id="3042299"/>
    <lineage>
        <taxon>Bacteria</taxon>
        <taxon>Pseudomonadati</taxon>
        <taxon>Pseudomonadota</taxon>
        <taxon>Alphaproteobacteria</taxon>
        <taxon>Rhodobacterales</taxon>
        <taxon>Paracoccaceae</taxon>
        <taxon>Fuscovulum</taxon>
    </lineage>
</organism>
<reference evidence="3 4" key="1">
    <citation type="submission" date="2023-04" db="EMBL/GenBank/DDBJ databases">
        <title>YMD61, complete Genome.</title>
        <authorList>
            <person name="Zhang J."/>
        </authorList>
    </citation>
    <scope>NUCLEOTIDE SEQUENCE [LARGE SCALE GENOMIC DNA]</scope>
    <source>
        <strain evidence="3 4">YMD61</strain>
    </source>
</reference>
<dbReference type="InterPro" id="IPR058245">
    <property type="entry name" value="NreC/VraR/RcsB-like_REC"/>
</dbReference>
<dbReference type="SUPFAM" id="SSF52172">
    <property type="entry name" value="CheY-like"/>
    <property type="match status" value="1"/>
</dbReference>
<dbReference type="Proteomes" id="UP001230978">
    <property type="component" value="Chromosome"/>
</dbReference>
<keyword evidence="4" id="KW-1185">Reference proteome</keyword>